<keyword evidence="4" id="KW-0808">Transferase</keyword>
<dbReference type="AlphaFoldDB" id="A0A1F8AWK8"/>
<comment type="caution">
    <text evidence="9">The sequence shown here is derived from an EMBL/GenBank/DDBJ whole genome shotgun (WGS) entry which is preliminary data.</text>
</comment>
<dbReference type="GO" id="GO:0004550">
    <property type="term" value="F:nucleoside diphosphate kinase activity"/>
    <property type="evidence" value="ECO:0007669"/>
    <property type="project" value="UniProtKB-EC"/>
</dbReference>
<evidence type="ECO:0000256" key="1">
    <source>
        <dbReference type="ARBA" id="ARBA00001946"/>
    </source>
</evidence>
<dbReference type="InterPro" id="IPR034907">
    <property type="entry name" value="NDK-like_dom"/>
</dbReference>
<protein>
    <recommendedName>
        <fullName evidence="3">nucleoside-diphosphate kinase</fullName>
        <ecNumber evidence="3">2.7.4.6</ecNumber>
    </recommendedName>
</protein>
<dbReference type="GO" id="GO:0006241">
    <property type="term" value="P:CTP biosynthetic process"/>
    <property type="evidence" value="ECO:0007669"/>
    <property type="project" value="InterPro"/>
</dbReference>
<evidence type="ECO:0000313" key="9">
    <source>
        <dbReference type="EMBL" id="OGM56106.1"/>
    </source>
</evidence>
<dbReference type="PROSITE" id="PS51374">
    <property type="entry name" value="NDPK_LIKE"/>
    <property type="match status" value="1"/>
</dbReference>
<evidence type="ECO:0000259" key="8">
    <source>
        <dbReference type="SMART" id="SM00562"/>
    </source>
</evidence>
<dbReference type="Gene3D" id="3.30.70.141">
    <property type="entry name" value="Nucleoside diphosphate kinase-like domain"/>
    <property type="match status" value="1"/>
</dbReference>
<reference evidence="9 10" key="1">
    <citation type="journal article" date="2016" name="Nat. Commun.">
        <title>Thousands of microbial genomes shed light on interconnected biogeochemical processes in an aquifer system.</title>
        <authorList>
            <person name="Anantharaman K."/>
            <person name="Brown C.T."/>
            <person name="Hug L.A."/>
            <person name="Sharon I."/>
            <person name="Castelle C.J."/>
            <person name="Probst A.J."/>
            <person name="Thomas B.C."/>
            <person name="Singh A."/>
            <person name="Wilkins M.J."/>
            <person name="Karaoz U."/>
            <person name="Brodie E.L."/>
            <person name="Williams K.H."/>
            <person name="Hubbard S.S."/>
            <person name="Banfield J.F."/>
        </authorList>
    </citation>
    <scope>NUCLEOTIDE SEQUENCE [LARGE SCALE GENOMIC DNA]</scope>
</reference>
<comment type="cofactor">
    <cofactor evidence="1">
        <name>Mg(2+)</name>
        <dbReference type="ChEBI" id="CHEBI:18420"/>
    </cofactor>
</comment>
<feature type="domain" description="Nucleoside diphosphate kinase-like" evidence="8">
    <location>
        <begin position="2"/>
        <end position="182"/>
    </location>
</feature>
<evidence type="ECO:0000256" key="5">
    <source>
        <dbReference type="ARBA" id="ARBA00022777"/>
    </source>
</evidence>
<evidence type="ECO:0000256" key="2">
    <source>
        <dbReference type="ARBA" id="ARBA00008142"/>
    </source>
</evidence>
<accession>A0A1F8AWK8</accession>
<evidence type="ECO:0000313" key="10">
    <source>
        <dbReference type="Proteomes" id="UP000178313"/>
    </source>
</evidence>
<dbReference type="Proteomes" id="UP000178313">
    <property type="component" value="Unassembled WGS sequence"/>
</dbReference>
<evidence type="ECO:0000256" key="7">
    <source>
        <dbReference type="RuleBase" id="RU004011"/>
    </source>
</evidence>
<dbReference type="STRING" id="1802513.A3E46_01460"/>
<dbReference type="PRINTS" id="PR01243">
    <property type="entry name" value="NUCDPKINASE"/>
</dbReference>
<gene>
    <name evidence="9" type="ORF">A3E46_01460</name>
</gene>
<proteinExistence type="inferred from homology"/>
<dbReference type="EMBL" id="MGGZ01000039">
    <property type="protein sequence ID" value="OGM56106.1"/>
    <property type="molecule type" value="Genomic_DNA"/>
</dbReference>
<organism evidence="9 10">
    <name type="scientific">Candidatus Woesebacteria bacterium RIFCSPHIGHO2_12_FULL_46_16</name>
    <dbReference type="NCBI Taxonomy" id="1802513"/>
    <lineage>
        <taxon>Bacteria</taxon>
        <taxon>Candidatus Woeseibacteriota</taxon>
    </lineage>
</organism>
<dbReference type="InterPro" id="IPR001564">
    <property type="entry name" value="Nucleoside_diP_kinase"/>
</dbReference>
<dbReference type="SUPFAM" id="SSF54919">
    <property type="entry name" value="Nucleoside diphosphate kinase, NDK"/>
    <property type="match status" value="1"/>
</dbReference>
<name>A0A1F8AWK8_9BACT</name>
<dbReference type="SMART" id="SM00562">
    <property type="entry name" value="NDK"/>
    <property type="match status" value="1"/>
</dbReference>
<comment type="similarity">
    <text evidence="2 6 7">Belongs to the NDK family.</text>
</comment>
<dbReference type="GO" id="GO:0006228">
    <property type="term" value="P:UTP biosynthetic process"/>
    <property type="evidence" value="ECO:0007669"/>
    <property type="project" value="InterPro"/>
</dbReference>
<dbReference type="Pfam" id="PF00334">
    <property type="entry name" value="NDK"/>
    <property type="match status" value="2"/>
</dbReference>
<evidence type="ECO:0000256" key="3">
    <source>
        <dbReference type="ARBA" id="ARBA00012966"/>
    </source>
</evidence>
<dbReference type="InterPro" id="IPR036850">
    <property type="entry name" value="NDK-like_dom_sf"/>
</dbReference>
<comment type="caution">
    <text evidence="6">Lacks conserved residue(s) required for the propagation of feature annotation.</text>
</comment>
<evidence type="ECO:0000256" key="6">
    <source>
        <dbReference type="PROSITE-ProRule" id="PRU00706"/>
    </source>
</evidence>
<keyword evidence="5 9" id="KW-0418">Kinase</keyword>
<dbReference type="EC" id="2.7.4.6" evidence="3"/>
<dbReference type="GO" id="GO:0006183">
    <property type="term" value="P:GTP biosynthetic process"/>
    <property type="evidence" value="ECO:0007669"/>
    <property type="project" value="InterPro"/>
</dbReference>
<dbReference type="PANTHER" id="PTHR11349">
    <property type="entry name" value="NUCLEOSIDE DIPHOSPHATE KINASE"/>
    <property type="match status" value="1"/>
</dbReference>
<evidence type="ECO:0000256" key="4">
    <source>
        <dbReference type="ARBA" id="ARBA00022679"/>
    </source>
</evidence>
<sequence>MKEQTVVLVKPDGVRRGIIGEIMARFERVGLKLVAAKLIWVDKTQVGKHYPDKKDYLTSVGKKTLENYQKYGLDANENLGTNDPYKIGKMVRMWNMEFLSSGPVMALLLEGPEAVQIVRKIIGHTFPSEALPGTIRGDLSLDSAYLSNSQKRTTLNLVHASGNKEEALFEKKLWFKRSEIYSY</sequence>